<dbReference type="RefSeq" id="WP_173083907.1">
    <property type="nucleotide sequence ID" value="NZ_BLTE01000008.1"/>
</dbReference>
<dbReference type="EMBL" id="BLTE01000008">
    <property type="protein sequence ID" value="GFK94125.1"/>
    <property type="molecule type" value="Genomic_DNA"/>
</dbReference>
<keyword evidence="1" id="KW-0175">Coiled coil</keyword>
<gene>
    <name evidence="2" type="ORF">NNJEOMEG_01964</name>
</gene>
<dbReference type="Proteomes" id="UP000494245">
    <property type="component" value="Unassembled WGS sequence"/>
</dbReference>
<evidence type="ECO:0000256" key="1">
    <source>
        <dbReference type="SAM" id="Coils"/>
    </source>
</evidence>
<reference evidence="2 3" key="1">
    <citation type="submission" date="2020-04" db="EMBL/GenBank/DDBJ databases">
        <authorList>
            <consortium name="Desulfovibrio sp. FSS-1 genome sequencing consortium"/>
            <person name="Shimoshige H."/>
            <person name="Kobayashi H."/>
            <person name="Maekawa T."/>
        </authorList>
    </citation>
    <scope>NUCLEOTIDE SEQUENCE [LARGE SCALE GENOMIC DNA]</scope>
    <source>
        <strain evidence="2 3">SIID29052-01</strain>
    </source>
</reference>
<evidence type="ECO:0000313" key="3">
    <source>
        <dbReference type="Proteomes" id="UP000494245"/>
    </source>
</evidence>
<protein>
    <submittedName>
        <fullName evidence="2">Uncharacterized protein</fullName>
    </submittedName>
</protein>
<proteinExistence type="predicted"/>
<evidence type="ECO:0000313" key="2">
    <source>
        <dbReference type="EMBL" id="GFK94125.1"/>
    </source>
</evidence>
<name>A0A6V8M0Y6_9BACT</name>
<keyword evidence="3" id="KW-1185">Reference proteome</keyword>
<dbReference type="AlphaFoldDB" id="A0A6V8M0Y6"/>
<sequence length="73" mass="8381">MSDDIAAIEQEIAQFEAERSGVLARIKALSAEEDPLAGVFRHEEIHAAKQEKLRLDFEIQYRRARINRLRFGG</sequence>
<reference evidence="2 3" key="2">
    <citation type="submission" date="2020-05" db="EMBL/GenBank/DDBJ databases">
        <title>Draft genome sequence of Desulfovibrio sp. strainFSS-1.</title>
        <authorList>
            <person name="Shimoshige H."/>
            <person name="Kobayashi H."/>
            <person name="Maekawa T."/>
        </authorList>
    </citation>
    <scope>NUCLEOTIDE SEQUENCE [LARGE SCALE GENOMIC DNA]</scope>
    <source>
        <strain evidence="2 3">SIID29052-01</strain>
    </source>
</reference>
<organism evidence="2 3">
    <name type="scientific">Fundidesulfovibrio magnetotacticus</name>
    <dbReference type="NCBI Taxonomy" id="2730080"/>
    <lineage>
        <taxon>Bacteria</taxon>
        <taxon>Pseudomonadati</taxon>
        <taxon>Thermodesulfobacteriota</taxon>
        <taxon>Desulfovibrionia</taxon>
        <taxon>Desulfovibrionales</taxon>
        <taxon>Desulfovibrionaceae</taxon>
        <taxon>Fundidesulfovibrio</taxon>
    </lineage>
</organism>
<comment type="caution">
    <text evidence="2">The sequence shown here is derived from an EMBL/GenBank/DDBJ whole genome shotgun (WGS) entry which is preliminary data.</text>
</comment>
<feature type="coiled-coil region" evidence="1">
    <location>
        <begin position="5"/>
        <end position="32"/>
    </location>
</feature>
<accession>A0A6V8M0Y6</accession>